<sequence>MPAGSSKPKSSLVLRNIYVMLAYAVDSISRIETTLFSGEEFENFHELCAEILIQGIEAQVNRGLHHDYRRVQEELRTVRGRIDFASTITTAARSRGAIVCEFDEYLLDTQHNRILKSVMELLLAEGELNRERRRRLGNTLRFFLEVRSIPPRSIRWREVHYTRLTTEYKLMHGVCWMVIEGLMQRESEGGIALASWLGEEAESRLYERFLLRYYQRHYPELNPYSPHISWDLSGEVQGEEQLPIMRSDVVLANGSSALVIDAKYYGETMQRSRFGKATLHSGHLYQLLSYVINFARTSGNEVSGLLLYAKTNEEIFPDFSASISGHRIAAKALDLDAPWREVQEHLDAVVGGSLLNKE</sequence>
<dbReference type="PANTHER" id="PTHR38733">
    <property type="entry name" value="PROTEIN MCRC"/>
    <property type="match status" value="1"/>
</dbReference>
<reference evidence="1 2" key="1">
    <citation type="journal article" date="2015" name="Genome Announc.">
        <title>Complete Genome Sequence and Annotation of Corynebacterium singulare DSM 44357, Isolated from a Human Semen Specimen.</title>
        <authorList>
            <person name="Merten M."/>
            <person name="Brinkrolf K."/>
            <person name="Albersmeier A."/>
            <person name="Kutter Y."/>
            <person name="Ruckert C."/>
            <person name="Tauch A."/>
        </authorList>
    </citation>
    <scope>NUCLEOTIDE SEQUENCE [LARGE SCALE GENOMIC DNA]</scope>
    <source>
        <strain evidence="1">IBS B52218</strain>
    </source>
</reference>
<dbReference type="KEGG" id="csx:CSING_03350"/>
<evidence type="ECO:0000313" key="2">
    <source>
        <dbReference type="Proteomes" id="UP000031890"/>
    </source>
</evidence>
<proteinExistence type="predicted"/>
<dbReference type="InterPro" id="IPR019292">
    <property type="entry name" value="McrC"/>
</dbReference>
<dbReference type="EMBL" id="CP010827">
    <property type="protein sequence ID" value="AJI78220.1"/>
    <property type="molecule type" value="Genomic_DNA"/>
</dbReference>
<dbReference type="AlphaFoldDB" id="A0A0B6F1A1"/>
<evidence type="ECO:0000313" key="1">
    <source>
        <dbReference type="EMBL" id="AJI78220.1"/>
    </source>
</evidence>
<dbReference type="Proteomes" id="UP000031890">
    <property type="component" value="Chromosome"/>
</dbReference>
<dbReference type="PIRSF" id="PIRSF003109">
    <property type="entry name" value="McrC"/>
    <property type="match status" value="1"/>
</dbReference>
<dbReference type="STRING" id="161899.CSING_03350"/>
<organism evidence="1 2">
    <name type="scientific">Corynebacterium singulare</name>
    <dbReference type="NCBI Taxonomy" id="161899"/>
    <lineage>
        <taxon>Bacteria</taxon>
        <taxon>Bacillati</taxon>
        <taxon>Actinomycetota</taxon>
        <taxon>Actinomycetes</taxon>
        <taxon>Mycobacteriales</taxon>
        <taxon>Corynebacteriaceae</taxon>
        <taxon>Corynebacterium</taxon>
    </lineage>
</organism>
<name>A0A0B6F1A1_9CORY</name>
<dbReference type="PANTHER" id="PTHR38733:SF1">
    <property type="entry name" value="TYPE IV METHYL-DIRECTED RESTRICTION ENZYME ECOKMCRBC"/>
    <property type="match status" value="1"/>
</dbReference>
<dbReference type="HOGENOM" id="CLU_065564_0_0_11"/>
<gene>
    <name evidence="1" type="ORF">CSING_03350</name>
</gene>
<protein>
    <submittedName>
        <fullName evidence="1">McrBC 5-methylcytosine restriction system component</fullName>
    </submittedName>
</protein>
<dbReference type="InterPro" id="IPR014407">
    <property type="entry name" value="McrC_bac"/>
</dbReference>
<dbReference type="REBASE" id="103006">
    <property type="entry name" value="Csi52218McrBCP"/>
</dbReference>
<dbReference type="Pfam" id="PF10117">
    <property type="entry name" value="McrBC"/>
    <property type="match status" value="1"/>
</dbReference>
<dbReference type="GO" id="GO:0009307">
    <property type="term" value="P:DNA restriction-modification system"/>
    <property type="evidence" value="ECO:0007669"/>
    <property type="project" value="InterPro"/>
</dbReference>
<accession>A0A0B6F1A1</accession>